<gene>
    <name evidence="3" type="ORF">FDP41_001126</name>
</gene>
<dbReference type="PROSITE" id="PS51419">
    <property type="entry name" value="RAB"/>
    <property type="match status" value="1"/>
</dbReference>
<dbReference type="VEuPathDB" id="AmoebaDB:NF0012310"/>
<dbReference type="OrthoDB" id="9989112at2759"/>
<dbReference type="PROSITE" id="PS51421">
    <property type="entry name" value="RAS"/>
    <property type="match status" value="1"/>
</dbReference>
<evidence type="ECO:0000313" key="4">
    <source>
        <dbReference type="Proteomes" id="UP000444721"/>
    </source>
</evidence>
<dbReference type="InterPro" id="IPR050227">
    <property type="entry name" value="Rab"/>
</dbReference>
<dbReference type="RefSeq" id="XP_044564686.1">
    <property type="nucleotide sequence ID" value="XM_044701648.1"/>
</dbReference>
<dbReference type="Pfam" id="PF00071">
    <property type="entry name" value="Ras"/>
    <property type="match status" value="1"/>
</dbReference>
<keyword evidence="1" id="KW-0547">Nucleotide-binding</keyword>
<dbReference type="AlphaFoldDB" id="A0A6A5BPM3"/>
<dbReference type="PRINTS" id="PR00449">
    <property type="entry name" value="RASTRNSFRMNG"/>
</dbReference>
<dbReference type="CDD" id="cd00154">
    <property type="entry name" value="Rab"/>
    <property type="match status" value="1"/>
</dbReference>
<dbReference type="Gene3D" id="3.40.50.300">
    <property type="entry name" value="P-loop containing nucleotide triphosphate hydrolases"/>
    <property type="match status" value="1"/>
</dbReference>
<proteinExistence type="predicted"/>
<reference evidence="3 4" key="1">
    <citation type="journal article" date="2019" name="Sci. Rep.">
        <title>Nanopore sequencing improves the draft genome of the human pathogenic amoeba Naegleria fowleri.</title>
        <authorList>
            <person name="Liechti N."/>
            <person name="Schurch N."/>
            <person name="Bruggmann R."/>
            <person name="Wittwer M."/>
        </authorList>
    </citation>
    <scope>NUCLEOTIDE SEQUENCE [LARGE SCALE GENOMIC DNA]</scope>
    <source>
        <strain evidence="3 4">ATCC 30894</strain>
    </source>
</reference>
<dbReference type="GO" id="GO:0005525">
    <property type="term" value="F:GTP binding"/>
    <property type="evidence" value="ECO:0007669"/>
    <property type="project" value="UniProtKB-KW"/>
</dbReference>
<dbReference type="PANTHER" id="PTHR47977">
    <property type="entry name" value="RAS-RELATED PROTEIN RAB"/>
    <property type="match status" value="1"/>
</dbReference>
<dbReference type="SMART" id="SM00173">
    <property type="entry name" value="RAS"/>
    <property type="match status" value="1"/>
</dbReference>
<dbReference type="OMA" id="MMCITNE"/>
<dbReference type="EMBL" id="VFQX01000022">
    <property type="protein sequence ID" value="KAF0979973.1"/>
    <property type="molecule type" value="Genomic_DNA"/>
</dbReference>
<keyword evidence="4" id="KW-1185">Reference proteome</keyword>
<keyword evidence="2" id="KW-0342">GTP-binding</keyword>
<dbReference type="VEuPathDB" id="AmoebaDB:FDP41_001126"/>
<evidence type="ECO:0000256" key="1">
    <source>
        <dbReference type="ARBA" id="ARBA00022741"/>
    </source>
</evidence>
<protein>
    <submittedName>
        <fullName evidence="3">Uncharacterized protein</fullName>
    </submittedName>
</protein>
<comment type="caution">
    <text evidence="3">The sequence shown here is derived from an EMBL/GenBank/DDBJ whole genome shotgun (WGS) entry which is preliminary data.</text>
</comment>
<dbReference type="FunFam" id="3.40.50.300:FF:001447">
    <property type="entry name" value="Ras-related protein Rab-1B"/>
    <property type="match status" value="1"/>
</dbReference>
<accession>A0A6A5BPM3</accession>
<dbReference type="GeneID" id="68108344"/>
<organism evidence="3 4">
    <name type="scientific">Naegleria fowleri</name>
    <name type="common">Brain eating amoeba</name>
    <dbReference type="NCBI Taxonomy" id="5763"/>
    <lineage>
        <taxon>Eukaryota</taxon>
        <taxon>Discoba</taxon>
        <taxon>Heterolobosea</taxon>
        <taxon>Tetramitia</taxon>
        <taxon>Eutetramitia</taxon>
        <taxon>Vahlkampfiidae</taxon>
        <taxon>Naegleria</taxon>
    </lineage>
</organism>
<evidence type="ECO:0000256" key="2">
    <source>
        <dbReference type="ARBA" id="ARBA00023134"/>
    </source>
</evidence>
<evidence type="ECO:0000313" key="3">
    <source>
        <dbReference type="EMBL" id="KAF0979973.1"/>
    </source>
</evidence>
<dbReference type="GO" id="GO:0003924">
    <property type="term" value="F:GTPase activity"/>
    <property type="evidence" value="ECO:0007669"/>
    <property type="project" value="InterPro"/>
</dbReference>
<dbReference type="Proteomes" id="UP000444721">
    <property type="component" value="Unassembled WGS sequence"/>
</dbReference>
<dbReference type="VEuPathDB" id="AmoebaDB:NfTy_049210"/>
<sequence length="180" mass="20530">MKIKSLVIGDKHYKITIFDTAGHERFRTVTSSYYRGSHLVFLVYDVTNRKTFEDTKIWLLDFRTTFYNSDGCAPYITLIGNKIDMKDQRVVSQDEGEMLRKELELDAFYEVSVEKEIGVMEAFENAVSCYALREAQQRDLSSGPLKATTIALSISRNQSSSQIHTVNRSPSRCSQSCMIG</sequence>
<name>A0A6A5BPM3_NAEFO</name>
<dbReference type="SUPFAM" id="SSF52540">
    <property type="entry name" value="P-loop containing nucleoside triphosphate hydrolases"/>
    <property type="match status" value="1"/>
</dbReference>
<dbReference type="InterPro" id="IPR027417">
    <property type="entry name" value="P-loop_NTPase"/>
</dbReference>
<dbReference type="InterPro" id="IPR001806">
    <property type="entry name" value="Small_GTPase"/>
</dbReference>
<dbReference type="SMART" id="SM00174">
    <property type="entry name" value="RHO"/>
    <property type="match status" value="1"/>
</dbReference>
<dbReference type="SMART" id="SM00175">
    <property type="entry name" value="RAB"/>
    <property type="match status" value="1"/>
</dbReference>